<dbReference type="EMBL" id="KQ001682">
    <property type="protein sequence ID" value="KJP86975.1"/>
    <property type="molecule type" value="Genomic_DNA"/>
</dbReference>
<keyword evidence="1" id="KW-1133">Transmembrane helix</keyword>
<gene>
    <name evidence="3" type="ORF">AK88_03374</name>
</gene>
<keyword evidence="2" id="KW-0732">Signal</keyword>
<dbReference type="InterPro" id="IPR056355">
    <property type="entry name" value="Microp_apicomplexa_16"/>
</dbReference>
<dbReference type="GeneID" id="24268688"/>
<reference evidence="3 4" key="1">
    <citation type="submission" date="2014-03" db="EMBL/GenBank/DDBJ databases">
        <title>The Genome Sequence of Plasmodium fragile nilgiri.</title>
        <authorList>
            <consortium name="The Broad Institute Genomics Platform"/>
            <consortium name="The Broad Institute Genome Sequencing Center for Infectious Disease"/>
            <person name="Neafsey D."/>
            <person name="Duraisingh M."/>
            <person name="Young S.K."/>
            <person name="Zeng Q."/>
            <person name="Gargeya S."/>
            <person name="Abouelleil A."/>
            <person name="Alvarado L."/>
            <person name="Chapman S.B."/>
            <person name="Gainer-Dewar J."/>
            <person name="Goldberg J."/>
            <person name="Griggs A."/>
            <person name="Gujja S."/>
            <person name="Hansen M."/>
            <person name="Howarth C."/>
            <person name="Imamovic A."/>
            <person name="Larimer J."/>
            <person name="Pearson M."/>
            <person name="Poon T.W."/>
            <person name="Priest M."/>
            <person name="Roberts A."/>
            <person name="Saif S."/>
            <person name="Shea T."/>
            <person name="Sykes S."/>
            <person name="Wortman J."/>
            <person name="Nusbaum C."/>
            <person name="Birren B."/>
        </authorList>
    </citation>
    <scope>NUCLEOTIDE SEQUENCE [LARGE SCALE GENOMIC DNA]</scope>
    <source>
        <strain evidence="4">nilgiri</strain>
    </source>
</reference>
<feature type="chain" id="PRO_5002343737" description="CcmD family protein" evidence="2">
    <location>
        <begin position="21"/>
        <end position="76"/>
    </location>
</feature>
<dbReference type="Pfam" id="PF23529">
    <property type="entry name" value="Microp_apicomplexa_16"/>
    <property type="match status" value="1"/>
</dbReference>
<dbReference type="VEuPathDB" id="PlasmoDB:AK88_03374"/>
<evidence type="ECO:0008006" key="5">
    <source>
        <dbReference type="Google" id="ProtNLM"/>
    </source>
</evidence>
<dbReference type="Proteomes" id="UP000054561">
    <property type="component" value="Unassembled WGS sequence"/>
</dbReference>
<name>A0A0D9QIS9_PLAFR</name>
<evidence type="ECO:0000313" key="3">
    <source>
        <dbReference type="EMBL" id="KJP86975.1"/>
    </source>
</evidence>
<evidence type="ECO:0000256" key="2">
    <source>
        <dbReference type="SAM" id="SignalP"/>
    </source>
</evidence>
<keyword evidence="4" id="KW-1185">Reference proteome</keyword>
<dbReference type="RefSeq" id="XP_012336414.1">
    <property type="nucleotide sequence ID" value="XM_012480991.1"/>
</dbReference>
<dbReference type="OrthoDB" id="381704at2759"/>
<organism evidence="3 4">
    <name type="scientific">Plasmodium fragile</name>
    <dbReference type="NCBI Taxonomy" id="5857"/>
    <lineage>
        <taxon>Eukaryota</taxon>
        <taxon>Sar</taxon>
        <taxon>Alveolata</taxon>
        <taxon>Apicomplexa</taxon>
        <taxon>Aconoidasida</taxon>
        <taxon>Haemosporida</taxon>
        <taxon>Plasmodiidae</taxon>
        <taxon>Plasmodium</taxon>
        <taxon>Plasmodium (Plasmodium)</taxon>
    </lineage>
</organism>
<keyword evidence="1" id="KW-0472">Membrane</keyword>
<dbReference type="AlphaFoldDB" id="A0A0D9QIS9"/>
<dbReference type="OMA" id="QFHVTLW"/>
<keyword evidence="1" id="KW-0812">Transmembrane</keyword>
<evidence type="ECO:0000313" key="4">
    <source>
        <dbReference type="Proteomes" id="UP000054561"/>
    </source>
</evidence>
<evidence type="ECO:0000256" key="1">
    <source>
        <dbReference type="SAM" id="Phobius"/>
    </source>
</evidence>
<sequence length="76" mass="8453">MKLFALLSAVLSLYFAAAQTGVVYDENQANVQFHVTLWMVLTLITAFILGTYATFQIANTKDSLLYSKINTSSNQK</sequence>
<protein>
    <recommendedName>
        <fullName evidence="5">CcmD family protein</fullName>
    </recommendedName>
</protein>
<feature type="transmembrane region" description="Helical" evidence="1">
    <location>
        <begin position="34"/>
        <end position="55"/>
    </location>
</feature>
<accession>A0A0D9QIS9</accession>
<feature type="signal peptide" evidence="2">
    <location>
        <begin position="1"/>
        <end position="20"/>
    </location>
</feature>
<proteinExistence type="predicted"/>